<organism evidence="3 4">
    <name type="scientific">Talaromyces proteolyticus</name>
    <dbReference type="NCBI Taxonomy" id="1131652"/>
    <lineage>
        <taxon>Eukaryota</taxon>
        <taxon>Fungi</taxon>
        <taxon>Dikarya</taxon>
        <taxon>Ascomycota</taxon>
        <taxon>Pezizomycotina</taxon>
        <taxon>Eurotiomycetes</taxon>
        <taxon>Eurotiomycetidae</taxon>
        <taxon>Eurotiales</taxon>
        <taxon>Trichocomaceae</taxon>
        <taxon>Talaromyces</taxon>
        <taxon>Talaromyces sect. Bacilispori</taxon>
    </lineage>
</organism>
<dbReference type="EMBL" id="JAJTJA010000011">
    <property type="protein sequence ID" value="KAH8691976.1"/>
    <property type="molecule type" value="Genomic_DNA"/>
</dbReference>
<reference evidence="3" key="1">
    <citation type="submission" date="2021-12" db="EMBL/GenBank/DDBJ databases">
        <title>Convergent genome expansion in fungi linked to evolution of root-endophyte symbiosis.</title>
        <authorList>
            <consortium name="DOE Joint Genome Institute"/>
            <person name="Ke Y.-H."/>
            <person name="Bonito G."/>
            <person name="Liao H.-L."/>
            <person name="Looney B."/>
            <person name="Rojas-Flechas A."/>
            <person name="Nash J."/>
            <person name="Hameed K."/>
            <person name="Schadt C."/>
            <person name="Martin F."/>
            <person name="Crous P.W."/>
            <person name="Miettinen O."/>
            <person name="Magnuson J.K."/>
            <person name="Labbe J."/>
            <person name="Jacobson D."/>
            <person name="Doktycz M.J."/>
            <person name="Veneault-Fourrey C."/>
            <person name="Kuo A."/>
            <person name="Mondo S."/>
            <person name="Calhoun S."/>
            <person name="Riley R."/>
            <person name="Ohm R."/>
            <person name="LaButti K."/>
            <person name="Andreopoulos B."/>
            <person name="Pangilinan J."/>
            <person name="Nolan M."/>
            <person name="Tritt A."/>
            <person name="Clum A."/>
            <person name="Lipzen A."/>
            <person name="Daum C."/>
            <person name="Barry K."/>
            <person name="Grigoriev I.V."/>
            <person name="Vilgalys R."/>
        </authorList>
    </citation>
    <scope>NUCLEOTIDE SEQUENCE</scope>
    <source>
        <strain evidence="3">PMI_201</strain>
    </source>
</reference>
<evidence type="ECO:0000313" key="4">
    <source>
        <dbReference type="Proteomes" id="UP001201262"/>
    </source>
</evidence>
<feature type="transmembrane region" description="Helical" evidence="2">
    <location>
        <begin position="301"/>
        <end position="324"/>
    </location>
</feature>
<gene>
    <name evidence="3" type="ORF">BGW36DRAFT_410508</name>
</gene>
<feature type="transmembrane region" description="Helical" evidence="2">
    <location>
        <begin position="166"/>
        <end position="190"/>
    </location>
</feature>
<dbReference type="InterPro" id="IPR053247">
    <property type="entry name" value="GPCR_GPR1/git3-like"/>
</dbReference>
<evidence type="ECO:0008006" key="5">
    <source>
        <dbReference type="Google" id="ProtNLM"/>
    </source>
</evidence>
<feature type="compositionally biased region" description="Low complexity" evidence="1">
    <location>
        <begin position="476"/>
        <end position="485"/>
    </location>
</feature>
<keyword evidence="2" id="KW-0472">Membrane</keyword>
<protein>
    <recommendedName>
        <fullName evidence="5">G-protein coupled receptors family 2 profile 2 domain-containing protein</fullName>
    </recommendedName>
</protein>
<evidence type="ECO:0000256" key="2">
    <source>
        <dbReference type="SAM" id="Phobius"/>
    </source>
</evidence>
<proteinExistence type="predicted"/>
<name>A0AAD4PSS8_9EURO</name>
<keyword evidence="2" id="KW-1133">Transmembrane helix</keyword>
<dbReference type="GeneID" id="70249430"/>
<keyword evidence="4" id="KW-1185">Reference proteome</keyword>
<accession>A0AAD4PSS8</accession>
<dbReference type="PANTHER" id="PTHR42058:SF1">
    <property type="entry name" value="G-PROTEIN COUPLED RECEPTORS FAMILY 2 PROFILE 2 DOMAIN-CONTAINING PROTEIN"/>
    <property type="match status" value="1"/>
</dbReference>
<evidence type="ECO:0000256" key="1">
    <source>
        <dbReference type="SAM" id="MobiDB-lite"/>
    </source>
</evidence>
<evidence type="ECO:0000313" key="3">
    <source>
        <dbReference type="EMBL" id="KAH8691976.1"/>
    </source>
</evidence>
<feature type="transmembrane region" description="Helical" evidence="2">
    <location>
        <begin position="54"/>
        <end position="76"/>
    </location>
</feature>
<dbReference type="AlphaFoldDB" id="A0AAD4PSS8"/>
<feature type="compositionally biased region" description="Basic and acidic residues" evidence="1">
    <location>
        <begin position="429"/>
        <end position="461"/>
    </location>
</feature>
<feature type="transmembrane region" description="Helical" evidence="2">
    <location>
        <begin position="133"/>
        <end position="154"/>
    </location>
</feature>
<feature type="transmembrane region" description="Helical" evidence="2">
    <location>
        <begin position="210"/>
        <end position="237"/>
    </location>
</feature>
<feature type="transmembrane region" description="Helical" evidence="2">
    <location>
        <begin position="365"/>
        <end position="393"/>
    </location>
</feature>
<feature type="transmembrane region" description="Helical" evidence="2">
    <location>
        <begin position="85"/>
        <end position="103"/>
    </location>
</feature>
<dbReference type="PANTHER" id="PTHR42058">
    <property type="entry name" value="G_PROTEIN_RECEP_F2_4 DOMAIN-CONTAINING PROTEIN"/>
    <property type="match status" value="1"/>
</dbReference>
<feature type="region of interest" description="Disordered" evidence="1">
    <location>
        <begin position="407"/>
        <end position="485"/>
    </location>
</feature>
<keyword evidence="2" id="KW-0812">Transmembrane</keyword>
<comment type="caution">
    <text evidence="3">The sequence shown here is derived from an EMBL/GenBank/DDBJ whole genome shotgun (WGS) entry which is preliminary data.</text>
</comment>
<dbReference type="Proteomes" id="UP001201262">
    <property type="component" value="Unassembled WGS sequence"/>
</dbReference>
<sequence>MSCPEPFISELSITTPGGYIDGRWCKLIGNTSCCFPCPITDWTYSENFSSDIQISSWLGLSVFVLAIAYSISCLVLPKQVTGHHYLNTAPLIGFIFMSVAYWLPLATKPQQCYDSITPHDWKSDVSCAFTSTFLLFGVWVLVISCFFRALSLYLHLRWEKELGKMFMVFSLVVIFVGAAGLLVLAMTLTGASYQIGSICVIDIQRGKGTFWGPLLAIGATTILLQVLLMFYCFRVVLKPLDILSMLPFLSARNKRASVVSQETVMTYTTHITNYTNQTSNSATARQASARVWRILQLQWRAVLSVLLILIHVALLTQMFFQIHLSAYYSLDKSMPWIQCLISAGAANRTKCSSYSSEFGPSETNVVASMCLLIGSGFWGFICVMRISIVTGWLDWMKARKAAIINSVKNSGPQNNDPERAESSMSYCTDTKDPLSPDSDSRQDKWFEDREKYPQVTHEENSISRNYKIPKQSFSAPTSPISTISI</sequence>
<dbReference type="RefSeq" id="XP_046067973.1">
    <property type="nucleotide sequence ID" value="XM_046219143.1"/>
</dbReference>